<accession>A0A6G1PEB6</accession>
<protein>
    <submittedName>
        <fullName evidence="1">Uncharacterized protein</fullName>
    </submittedName>
</protein>
<gene>
    <name evidence="1" type="ORF">EXN66_Car004277</name>
</gene>
<keyword evidence="2" id="KW-1185">Reference proteome</keyword>
<organism evidence="1 2">
    <name type="scientific">Channa argus</name>
    <name type="common">Northern snakehead</name>
    <name type="synonym">Ophicephalus argus</name>
    <dbReference type="NCBI Taxonomy" id="215402"/>
    <lineage>
        <taxon>Eukaryota</taxon>
        <taxon>Metazoa</taxon>
        <taxon>Chordata</taxon>
        <taxon>Craniata</taxon>
        <taxon>Vertebrata</taxon>
        <taxon>Euteleostomi</taxon>
        <taxon>Actinopterygii</taxon>
        <taxon>Neopterygii</taxon>
        <taxon>Teleostei</taxon>
        <taxon>Neoteleostei</taxon>
        <taxon>Acanthomorphata</taxon>
        <taxon>Anabantaria</taxon>
        <taxon>Anabantiformes</taxon>
        <taxon>Channoidei</taxon>
        <taxon>Channidae</taxon>
        <taxon>Channa</taxon>
    </lineage>
</organism>
<evidence type="ECO:0000313" key="2">
    <source>
        <dbReference type="Proteomes" id="UP000503349"/>
    </source>
</evidence>
<evidence type="ECO:0000313" key="1">
    <source>
        <dbReference type="EMBL" id="KAF3688605.1"/>
    </source>
</evidence>
<reference evidence="2" key="2">
    <citation type="submission" date="2019-02" db="EMBL/GenBank/DDBJ databases">
        <title>Opniocepnalus argus Var Kimnra genome.</title>
        <authorList>
            <person name="Zhou C."/>
            <person name="Xiao S."/>
        </authorList>
    </citation>
    <scope>NUCLEOTIDE SEQUENCE [LARGE SCALE GENOMIC DNA]</scope>
</reference>
<dbReference type="AlphaFoldDB" id="A0A6G1PEB6"/>
<reference evidence="1 2" key="1">
    <citation type="submission" date="2019-02" db="EMBL/GenBank/DDBJ databases">
        <title>Opniocepnalus argus genome.</title>
        <authorList>
            <person name="Zhou C."/>
            <person name="Xiao S."/>
        </authorList>
    </citation>
    <scope>NUCLEOTIDE SEQUENCE [LARGE SCALE GENOMIC DNA]</scope>
    <source>
        <strain evidence="1">OARG1902GOOAL</strain>
        <tissue evidence="1">Muscle</tissue>
    </source>
</reference>
<sequence>MVVVISTAVSFLQYQVFVSVVNKATHNTDGSAAQCQLAIKMKALCTGLEDLLSIHPLHPPHILLDQDLHAFSIPVETIMEPGCLLIRAGCSCRSSGNVCAVTSKQTPHSMQTGHGIS</sequence>
<proteinExistence type="predicted"/>
<dbReference type="Proteomes" id="UP000503349">
    <property type="component" value="Chromosome 4"/>
</dbReference>
<dbReference type="EMBL" id="CM015715">
    <property type="protein sequence ID" value="KAF3688605.1"/>
    <property type="molecule type" value="Genomic_DNA"/>
</dbReference>
<name>A0A6G1PEB6_CHAAH</name>